<keyword evidence="1" id="KW-1133">Transmembrane helix</keyword>
<evidence type="ECO:0000313" key="3">
    <source>
        <dbReference type="Proteomes" id="UP000264330"/>
    </source>
</evidence>
<evidence type="ECO:0000313" key="2">
    <source>
        <dbReference type="EMBL" id="HCV81190.1"/>
    </source>
</evidence>
<dbReference type="GO" id="GO:0015097">
    <property type="term" value="F:mercury ion transmembrane transporter activity"/>
    <property type="evidence" value="ECO:0007669"/>
    <property type="project" value="InterPro"/>
</dbReference>
<dbReference type="GO" id="GO:0016020">
    <property type="term" value="C:membrane"/>
    <property type="evidence" value="ECO:0007669"/>
    <property type="project" value="InterPro"/>
</dbReference>
<protein>
    <submittedName>
        <fullName evidence="2">MerC domain-containing protein</fullName>
    </submittedName>
</protein>
<dbReference type="Pfam" id="PF03203">
    <property type="entry name" value="MerC"/>
    <property type="match status" value="1"/>
</dbReference>
<dbReference type="Proteomes" id="UP000264330">
    <property type="component" value="Unassembled WGS sequence"/>
</dbReference>
<reference evidence="2 3" key="1">
    <citation type="journal article" date="2018" name="Nat. Biotechnol.">
        <title>A standardized bacterial taxonomy based on genome phylogeny substantially revises the tree of life.</title>
        <authorList>
            <person name="Parks D.H."/>
            <person name="Chuvochina M."/>
            <person name="Waite D.W."/>
            <person name="Rinke C."/>
            <person name="Skarshewski A."/>
            <person name="Chaumeil P.A."/>
            <person name="Hugenholtz P."/>
        </authorList>
    </citation>
    <scope>NUCLEOTIDE SEQUENCE [LARGE SCALE GENOMIC DNA]</scope>
    <source>
        <strain evidence="2">UBA9359</strain>
    </source>
</reference>
<name>A0A3D5J1K1_9FLAO</name>
<proteinExistence type="predicted"/>
<dbReference type="AlphaFoldDB" id="A0A3D5J1K1"/>
<dbReference type="EMBL" id="DPMF01000218">
    <property type="protein sequence ID" value="HCV81190.1"/>
    <property type="molecule type" value="Genomic_DNA"/>
</dbReference>
<evidence type="ECO:0000256" key="1">
    <source>
        <dbReference type="SAM" id="Phobius"/>
    </source>
</evidence>
<keyword evidence="1" id="KW-0472">Membrane</keyword>
<feature type="transmembrane region" description="Helical" evidence="1">
    <location>
        <begin position="66"/>
        <end position="84"/>
    </location>
</feature>
<sequence length="120" mass="13670">MKKSMFDYFGVSAATLCSIHCLALPILTIIPIQWQHNHWIDLAFAIIGFVIVLQISKTLDSKSLEFVLWLSISIILVSALLSFFRNYHSRLIHLGSLGLIIGHLINAFHHKMNAFKIVKR</sequence>
<gene>
    <name evidence="2" type="ORF">DGQ38_09085</name>
</gene>
<keyword evidence="1" id="KW-0812">Transmembrane</keyword>
<dbReference type="RefSeq" id="WP_041578769.1">
    <property type="nucleotide sequence ID" value="NZ_CAJXAW010000012.1"/>
</dbReference>
<dbReference type="InterPro" id="IPR004891">
    <property type="entry name" value="Mercury-R_MerC"/>
</dbReference>
<organism evidence="2 3">
    <name type="scientific">Zunongwangia profunda</name>
    <dbReference type="NCBI Taxonomy" id="398743"/>
    <lineage>
        <taxon>Bacteria</taxon>
        <taxon>Pseudomonadati</taxon>
        <taxon>Bacteroidota</taxon>
        <taxon>Flavobacteriia</taxon>
        <taxon>Flavobacteriales</taxon>
        <taxon>Flavobacteriaceae</taxon>
        <taxon>Zunongwangia</taxon>
    </lineage>
</organism>
<comment type="caution">
    <text evidence="2">The sequence shown here is derived from an EMBL/GenBank/DDBJ whole genome shotgun (WGS) entry which is preliminary data.</text>
</comment>
<feature type="transmembrane region" description="Helical" evidence="1">
    <location>
        <begin position="90"/>
        <end position="109"/>
    </location>
</feature>
<feature type="transmembrane region" description="Helical" evidence="1">
    <location>
        <begin position="39"/>
        <end position="59"/>
    </location>
</feature>
<accession>A0A3D5J1K1</accession>